<dbReference type="Proteomes" id="UP001058271">
    <property type="component" value="Chromosome"/>
</dbReference>
<name>A0ABY5ZC98_9ACTN</name>
<keyword evidence="4" id="KW-1185">Reference proteome</keyword>
<evidence type="ECO:0000313" key="3">
    <source>
        <dbReference type="EMBL" id="UWZ39725.1"/>
    </source>
</evidence>
<dbReference type="PANTHER" id="PTHR43364">
    <property type="entry name" value="NADH-SPECIFIC METHYLGLYOXAL REDUCTASE-RELATED"/>
    <property type="match status" value="1"/>
</dbReference>
<dbReference type="InterPro" id="IPR023210">
    <property type="entry name" value="NADP_OxRdtase_dom"/>
</dbReference>
<keyword evidence="1" id="KW-0560">Oxidoreductase</keyword>
<dbReference type="InterPro" id="IPR050523">
    <property type="entry name" value="AKR_Detox_Biosynth"/>
</dbReference>
<dbReference type="Pfam" id="PF00248">
    <property type="entry name" value="Aldo_ket_red"/>
    <property type="match status" value="1"/>
</dbReference>
<dbReference type="RefSeq" id="WP_260729154.1">
    <property type="nucleotide sequence ID" value="NZ_BAAABS010000028.1"/>
</dbReference>
<dbReference type="InterPro" id="IPR036812">
    <property type="entry name" value="NAD(P)_OxRdtase_dom_sf"/>
</dbReference>
<dbReference type="SUPFAM" id="SSF51430">
    <property type="entry name" value="NAD(P)-linked oxidoreductase"/>
    <property type="match status" value="1"/>
</dbReference>
<reference evidence="3" key="1">
    <citation type="submission" date="2021-04" db="EMBL/GenBank/DDBJ databases">
        <title>Biosynthetic gene clusters of Dactylosporangioum roseum.</title>
        <authorList>
            <person name="Hartkoorn R.C."/>
            <person name="Beaudoing E."/>
            <person name="Hot D."/>
            <person name="Moureu S."/>
        </authorList>
    </citation>
    <scope>NUCLEOTIDE SEQUENCE</scope>
    <source>
        <strain evidence="3">NRRL B-16295</strain>
    </source>
</reference>
<dbReference type="Gene3D" id="3.20.20.100">
    <property type="entry name" value="NADP-dependent oxidoreductase domain"/>
    <property type="match status" value="1"/>
</dbReference>
<gene>
    <name evidence="3" type="ORF">Drose_16790</name>
</gene>
<accession>A0ABY5ZC98</accession>
<sequence length="337" mass="36425">MRLPMRYRMLDGTGLEVSELCLGSATFGVAPVAEAAIALVHRAIDAGINFIDTANSYGNQSRFDRAGVVAAPHRAWAEEILGTALMGCRDRVVLSSKVGEPVGSTPNSGSWEGGGLTRRHIVGQLETTLRRLGTDHLDIYYAHHPDPKTPVEEWLSTFDDLIRAGKIRHYALSTFTGWQLMESVLSARPRGLRAPACHQTRYSVVDRWVEREVLPASRHGHLSTVVFSPLAGGLLTSSYGSALVGASRWGGPAPSLATEAAVRRCHDLARDWGRPVEELALGWLLARQDVGSLVVGPESSVQLEELVAATEASLSAEELAELDGVTPPPEPFWHGQS</sequence>
<evidence type="ECO:0000259" key="2">
    <source>
        <dbReference type="Pfam" id="PF00248"/>
    </source>
</evidence>
<dbReference type="EMBL" id="CP073721">
    <property type="protein sequence ID" value="UWZ39725.1"/>
    <property type="molecule type" value="Genomic_DNA"/>
</dbReference>
<organism evidence="3 4">
    <name type="scientific">Dactylosporangium roseum</name>
    <dbReference type="NCBI Taxonomy" id="47989"/>
    <lineage>
        <taxon>Bacteria</taxon>
        <taxon>Bacillati</taxon>
        <taxon>Actinomycetota</taxon>
        <taxon>Actinomycetes</taxon>
        <taxon>Micromonosporales</taxon>
        <taxon>Micromonosporaceae</taxon>
        <taxon>Dactylosporangium</taxon>
    </lineage>
</organism>
<evidence type="ECO:0000256" key="1">
    <source>
        <dbReference type="ARBA" id="ARBA00023002"/>
    </source>
</evidence>
<dbReference type="PANTHER" id="PTHR43364:SF4">
    <property type="entry name" value="NAD(P)-LINKED OXIDOREDUCTASE SUPERFAMILY PROTEIN"/>
    <property type="match status" value="1"/>
</dbReference>
<proteinExistence type="predicted"/>
<protein>
    <submittedName>
        <fullName evidence="3">Aldo/keto reductase</fullName>
    </submittedName>
</protein>
<evidence type="ECO:0000313" key="4">
    <source>
        <dbReference type="Proteomes" id="UP001058271"/>
    </source>
</evidence>
<feature type="domain" description="NADP-dependent oxidoreductase" evidence="2">
    <location>
        <begin position="19"/>
        <end position="325"/>
    </location>
</feature>